<evidence type="ECO:0000313" key="2">
    <source>
        <dbReference type="EMBL" id="CAF2086771.1"/>
    </source>
</evidence>
<comment type="caution">
    <text evidence="2">The sequence shown here is derived from an EMBL/GenBank/DDBJ whole genome shotgun (WGS) entry which is preliminary data.</text>
</comment>
<organism evidence="2 3">
    <name type="scientific">Rotaria magnacalcarata</name>
    <dbReference type="NCBI Taxonomy" id="392030"/>
    <lineage>
        <taxon>Eukaryota</taxon>
        <taxon>Metazoa</taxon>
        <taxon>Spiralia</taxon>
        <taxon>Gnathifera</taxon>
        <taxon>Rotifera</taxon>
        <taxon>Eurotatoria</taxon>
        <taxon>Bdelloidea</taxon>
        <taxon>Philodinida</taxon>
        <taxon>Philodinidae</taxon>
        <taxon>Rotaria</taxon>
    </lineage>
</organism>
<evidence type="ECO:0000313" key="3">
    <source>
        <dbReference type="Proteomes" id="UP000663887"/>
    </source>
</evidence>
<evidence type="ECO:0000256" key="1">
    <source>
        <dbReference type="SAM" id="MobiDB-lite"/>
    </source>
</evidence>
<gene>
    <name evidence="2" type="ORF">XDN619_LOCUS15809</name>
</gene>
<name>A0A816T0D9_9BILA</name>
<reference evidence="2" key="1">
    <citation type="submission" date="2021-02" db="EMBL/GenBank/DDBJ databases">
        <authorList>
            <person name="Nowell W R."/>
        </authorList>
    </citation>
    <scope>NUCLEOTIDE SEQUENCE</scope>
</reference>
<proteinExistence type="predicted"/>
<accession>A0A816T0D9</accession>
<dbReference type="EMBL" id="CAJNRG010006521">
    <property type="protein sequence ID" value="CAF2086771.1"/>
    <property type="molecule type" value="Genomic_DNA"/>
</dbReference>
<dbReference type="AlphaFoldDB" id="A0A816T0D9"/>
<feature type="region of interest" description="Disordered" evidence="1">
    <location>
        <begin position="18"/>
        <end position="40"/>
    </location>
</feature>
<dbReference type="Proteomes" id="UP000663887">
    <property type="component" value="Unassembled WGS sequence"/>
</dbReference>
<protein>
    <submittedName>
        <fullName evidence="2">Uncharacterized protein</fullName>
    </submittedName>
</protein>
<sequence length="313" mass="36147">MPYKSHIWCSHPCHDEVSSDGKKRCSKIGQKPSHPKGKRSINEQLAIYINSHTESILNGTFTKLSEDDYLCETCFTKEENLFMNDEETNMDTDDCEESLNYNNLHDDSGFQQWSPMDDDDHVEHEDIKFKLNQVFHLVNVKKIDDFRNTKQISNAIDVTYFKLREWSNTIMPSSLHDEKPEIFNSLNVSIDDAVSILNHLRELFSSSDSNEQKRLLTMLPPHWARDRMANWFGGSEHQARHSVDLRTAGGIFSKPEDRRGNKSLDEQIELALHNFYTSDEVSRETSYKKQVGCECGCEQQSRLVSSFLKGIIS</sequence>